<feature type="transmembrane region" description="Helical" evidence="8">
    <location>
        <begin position="935"/>
        <end position="959"/>
    </location>
</feature>
<dbReference type="FunFam" id="3.30.70.330:FF:000102">
    <property type="entry name" value="Heterogeneous nuclear ribonucleoprotein 1"/>
    <property type="match status" value="1"/>
</dbReference>
<dbReference type="SUPFAM" id="SSF54928">
    <property type="entry name" value="RNA-binding domain, RBD"/>
    <property type="match status" value="2"/>
</dbReference>
<dbReference type="PROSITE" id="PS50850">
    <property type="entry name" value="MFS"/>
    <property type="match status" value="1"/>
</dbReference>
<feature type="transmembrane region" description="Helical" evidence="8">
    <location>
        <begin position="522"/>
        <end position="539"/>
    </location>
</feature>
<dbReference type="FunFam" id="1.20.1250.20:FF:000121">
    <property type="entry name" value="Probable inositol transporter 2"/>
    <property type="match status" value="1"/>
</dbReference>
<dbReference type="GO" id="GO:0005366">
    <property type="term" value="F:myo-inositol:proton symporter activity"/>
    <property type="evidence" value="ECO:0007669"/>
    <property type="project" value="TreeGrafter"/>
</dbReference>
<dbReference type="PROSITE" id="PS00217">
    <property type="entry name" value="SUGAR_TRANSPORT_2"/>
    <property type="match status" value="1"/>
</dbReference>
<evidence type="ECO:0000256" key="4">
    <source>
        <dbReference type="ARBA" id="ARBA00022692"/>
    </source>
</evidence>
<comment type="subcellular location">
    <subcellularLocation>
        <location evidence="1">Membrane</location>
        <topology evidence="1">Multi-pass membrane protein</topology>
    </subcellularLocation>
</comment>
<feature type="transmembrane region" description="Helical" evidence="8">
    <location>
        <begin position="578"/>
        <end position="600"/>
    </location>
</feature>
<dbReference type="InterPro" id="IPR005829">
    <property type="entry name" value="Sugar_transporter_CS"/>
</dbReference>
<dbReference type="Proteomes" id="UP000634136">
    <property type="component" value="Unassembled WGS sequence"/>
</dbReference>
<dbReference type="Gene3D" id="3.30.70.330">
    <property type="match status" value="2"/>
</dbReference>
<evidence type="ECO:0000313" key="11">
    <source>
        <dbReference type="EMBL" id="KAF7803841.1"/>
    </source>
</evidence>
<feature type="transmembrane region" description="Helical" evidence="8">
    <location>
        <begin position="493"/>
        <end position="510"/>
    </location>
</feature>
<dbReference type="PANTHER" id="PTHR48020:SF24">
    <property type="entry name" value="INOSITOL TRANSPORTER 4"/>
    <property type="match status" value="1"/>
</dbReference>
<proteinExistence type="inferred from homology"/>
<dbReference type="EMBL" id="JAAIUW010000013">
    <property type="protein sequence ID" value="KAF7803841.1"/>
    <property type="molecule type" value="Genomic_DNA"/>
</dbReference>
<organism evidence="11 12">
    <name type="scientific">Senna tora</name>
    <dbReference type="NCBI Taxonomy" id="362788"/>
    <lineage>
        <taxon>Eukaryota</taxon>
        <taxon>Viridiplantae</taxon>
        <taxon>Streptophyta</taxon>
        <taxon>Embryophyta</taxon>
        <taxon>Tracheophyta</taxon>
        <taxon>Spermatophyta</taxon>
        <taxon>Magnoliopsida</taxon>
        <taxon>eudicotyledons</taxon>
        <taxon>Gunneridae</taxon>
        <taxon>Pentapetalae</taxon>
        <taxon>rosids</taxon>
        <taxon>fabids</taxon>
        <taxon>Fabales</taxon>
        <taxon>Fabaceae</taxon>
        <taxon>Caesalpinioideae</taxon>
        <taxon>Cassia clade</taxon>
        <taxon>Senna</taxon>
    </lineage>
</organism>
<dbReference type="InterPro" id="IPR036259">
    <property type="entry name" value="MFS_trans_sf"/>
</dbReference>
<dbReference type="CDD" id="cd12325">
    <property type="entry name" value="RRM1_hnRNPA_hnRNPD_like"/>
    <property type="match status" value="1"/>
</dbReference>
<reference evidence="11" key="1">
    <citation type="submission" date="2020-09" db="EMBL/GenBank/DDBJ databases">
        <title>Genome-Enabled Discovery of Anthraquinone Biosynthesis in Senna tora.</title>
        <authorList>
            <person name="Kang S.-H."/>
            <person name="Pandey R.P."/>
            <person name="Lee C.-M."/>
            <person name="Sim J.-S."/>
            <person name="Jeong J.-T."/>
            <person name="Choi B.-S."/>
            <person name="Jung M."/>
            <person name="Ginzburg D."/>
            <person name="Zhao K."/>
            <person name="Won S.Y."/>
            <person name="Oh T.-J."/>
            <person name="Yu Y."/>
            <person name="Kim N.-H."/>
            <person name="Lee O.R."/>
            <person name="Lee T.-H."/>
            <person name="Bashyal P."/>
            <person name="Kim T.-S."/>
            <person name="Lee W.-H."/>
            <person name="Kawkins C."/>
            <person name="Kim C.-K."/>
            <person name="Kim J.S."/>
            <person name="Ahn B.O."/>
            <person name="Rhee S.Y."/>
            <person name="Sohng J.K."/>
        </authorList>
    </citation>
    <scope>NUCLEOTIDE SEQUENCE</scope>
    <source>
        <tissue evidence="11">Leaf</tissue>
    </source>
</reference>
<feature type="domain" description="RRM" evidence="9">
    <location>
        <begin position="4"/>
        <end position="80"/>
    </location>
</feature>
<dbReference type="AlphaFoldDB" id="A0A834W2X7"/>
<keyword evidence="7" id="KW-0694">RNA-binding</keyword>
<dbReference type="CDD" id="cd17360">
    <property type="entry name" value="MFS_HMIT_like"/>
    <property type="match status" value="1"/>
</dbReference>
<keyword evidence="4 8" id="KW-0812">Transmembrane</keyword>
<gene>
    <name evidence="11" type="ORF">G2W53_042952</name>
</gene>
<evidence type="ECO:0000259" key="10">
    <source>
        <dbReference type="PROSITE" id="PS50850"/>
    </source>
</evidence>
<dbReference type="PRINTS" id="PR00171">
    <property type="entry name" value="SUGRTRNSPORT"/>
</dbReference>
<evidence type="ECO:0000256" key="8">
    <source>
        <dbReference type="SAM" id="Phobius"/>
    </source>
</evidence>
<sequence>MDPCKLFIGGISWDTNEDRLRQYFQKFGDVVEAVIMKDRTTGRARGFGFIVFSDPCVADLVVMERHVIDGRTVEAKKAVPRDDQNILNRCNSGIHGSPGPSRTKKIFVGGLASSVTESDFKKYFDQFGTITDVVVMYDHNTQRPRGFGFITYDSEEAVEKVLYKSFHELNGKMVEVKRAVPKELSSSPSRGQLSGYNYGLSRVSSFSNGCIQGYSPSVVGGHGLRTDGRFSPVTAGRSGYPSLSPSYGSGLTFDPELSQNGNTNFTSTLILGRELNPSYNGSPGRYSNAVGYAGKSGANSSILSLANKNWGNGSFNCATNLTSSDAFDGYGSENPSLGSFSGVGALWNFSPITNNQAGTVGSGYGKGSLSNGCGDVNFGSKVIGYGKTSETIVASRSSYALPNSSYDGAYKDIFDAGSFYGDHSWRASPLELEDSGSLGYGLGDAVSDLISRSSSRYIGAYEQSDRGVISGALLYIRDDFQEVDKKIWLQENIVSVAIAAAIMGAALGGWMTDKLGRKKSILVADVVFIIGALVMALAPSPLIIILGRIFVGLGVGMASMTAPLYISEASPANIRGALVSTNAFLITLGQFLSYLINLAFTKTSWTWRGMLGVAAIPALIQFILMCFLPESPRWLYRQGKEKQVREILVKIYPADEVEDEIRAMQESIKAEEDSSGNSFMEKLKSALSNTAMRRALYAGVAVQVIQQFVGINTVMYYSPTIVQFAGIASNSTALALSLVTSGLNVVGTILSMFCIDRFGRRRLMLVSNVGIIFCLIVLSGMFFQAAQHAPAVSNRDTLSFGGNNTCEAYVKASDFGSWNCMTCLKAECAFCANTQDQFLEGACLGSNKGMRGACGAEKRVWYSQGCPSKIGIVAVLMLGVYILAYSPGMGNVPWVLNSEIYPQRLRGLGGGIAAVANWSANLIVSESFLSMIKSLGAAGTFIFFAVVSFIGLVVIYLLVPETKGLHFQQVQELLHNGFTPFPFDMIKHNKHAKFEGADDDELSP</sequence>
<feature type="transmembrane region" description="Helical" evidence="8">
    <location>
        <begin position="733"/>
        <end position="753"/>
    </location>
</feature>
<feature type="transmembrane region" description="Helical" evidence="8">
    <location>
        <begin position="545"/>
        <end position="566"/>
    </location>
</feature>
<feature type="domain" description="RRM" evidence="9">
    <location>
        <begin position="104"/>
        <end position="181"/>
    </location>
</feature>
<dbReference type="GO" id="GO:0016020">
    <property type="term" value="C:membrane"/>
    <property type="evidence" value="ECO:0007669"/>
    <property type="project" value="UniProtKB-SubCell"/>
</dbReference>
<keyword evidence="12" id="KW-1185">Reference proteome</keyword>
<dbReference type="Gene3D" id="1.20.1250.20">
    <property type="entry name" value="MFS general substrate transporter like domains"/>
    <property type="match status" value="2"/>
</dbReference>
<feature type="transmembrane region" description="Helical" evidence="8">
    <location>
        <begin position="765"/>
        <end position="786"/>
    </location>
</feature>
<comment type="caution">
    <text evidence="11">The sequence shown here is derived from an EMBL/GenBank/DDBJ whole genome shotgun (WGS) entry which is preliminary data.</text>
</comment>
<feature type="transmembrane region" description="Helical" evidence="8">
    <location>
        <begin position="606"/>
        <end position="628"/>
    </location>
</feature>
<evidence type="ECO:0000313" key="12">
    <source>
        <dbReference type="Proteomes" id="UP000634136"/>
    </source>
</evidence>
<accession>A0A834W2X7</accession>
<dbReference type="OrthoDB" id="6339427at2759"/>
<dbReference type="Pfam" id="PF00083">
    <property type="entry name" value="Sugar_tr"/>
    <property type="match status" value="2"/>
</dbReference>
<dbReference type="InterPro" id="IPR020846">
    <property type="entry name" value="MFS_dom"/>
</dbReference>
<keyword evidence="3" id="KW-0813">Transport</keyword>
<evidence type="ECO:0000256" key="6">
    <source>
        <dbReference type="ARBA" id="ARBA00023136"/>
    </source>
</evidence>
<dbReference type="InterPro" id="IPR012677">
    <property type="entry name" value="Nucleotide-bd_a/b_plait_sf"/>
</dbReference>
<name>A0A834W2X7_9FABA</name>
<keyword evidence="5 8" id="KW-1133">Transmembrane helix</keyword>
<dbReference type="InterPro" id="IPR035979">
    <property type="entry name" value="RBD_domain_sf"/>
</dbReference>
<protein>
    <submittedName>
        <fullName evidence="11">Inositol transporter 4</fullName>
    </submittedName>
</protein>
<dbReference type="SMART" id="SM00360">
    <property type="entry name" value="RRM"/>
    <property type="match status" value="2"/>
</dbReference>
<dbReference type="PROSITE" id="PS50102">
    <property type="entry name" value="RRM"/>
    <property type="match status" value="2"/>
</dbReference>
<evidence type="ECO:0000259" key="9">
    <source>
        <dbReference type="PROSITE" id="PS50102"/>
    </source>
</evidence>
<dbReference type="Pfam" id="PF00076">
    <property type="entry name" value="RRM_1"/>
    <property type="match status" value="2"/>
</dbReference>
<evidence type="ECO:0000256" key="7">
    <source>
        <dbReference type="PROSITE-ProRule" id="PRU00176"/>
    </source>
</evidence>
<feature type="domain" description="Major facilitator superfamily (MFS) profile" evidence="10">
    <location>
        <begin position="451"/>
        <end position="963"/>
    </location>
</feature>
<evidence type="ECO:0000256" key="3">
    <source>
        <dbReference type="ARBA" id="ARBA00022448"/>
    </source>
</evidence>
<dbReference type="GO" id="GO:0003723">
    <property type="term" value="F:RNA binding"/>
    <property type="evidence" value="ECO:0007669"/>
    <property type="project" value="UniProtKB-UniRule"/>
</dbReference>
<dbReference type="PANTHER" id="PTHR48020">
    <property type="entry name" value="PROTON MYO-INOSITOL COTRANSPORTER"/>
    <property type="match status" value="1"/>
</dbReference>
<keyword evidence="6 8" id="KW-0472">Membrane</keyword>
<dbReference type="InterPro" id="IPR005828">
    <property type="entry name" value="MFS_sugar_transport-like"/>
</dbReference>
<evidence type="ECO:0000256" key="5">
    <source>
        <dbReference type="ARBA" id="ARBA00022989"/>
    </source>
</evidence>
<dbReference type="FunFam" id="3.30.70.330:FF:000051">
    <property type="entry name" value="Heterogeneous nuclear ribonucleoprotein 1"/>
    <property type="match status" value="1"/>
</dbReference>
<dbReference type="SUPFAM" id="SSF103473">
    <property type="entry name" value="MFS general substrate transporter"/>
    <property type="match status" value="1"/>
</dbReference>
<dbReference type="InterPro" id="IPR003663">
    <property type="entry name" value="Sugar/inositol_transpt"/>
</dbReference>
<dbReference type="InterPro" id="IPR050814">
    <property type="entry name" value="Myo-inositol_Transporter"/>
</dbReference>
<feature type="transmembrane region" description="Helical" evidence="8">
    <location>
        <begin position="870"/>
        <end position="896"/>
    </location>
</feature>
<evidence type="ECO:0000256" key="1">
    <source>
        <dbReference type="ARBA" id="ARBA00004141"/>
    </source>
</evidence>
<feature type="transmembrane region" description="Helical" evidence="8">
    <location>
        <begin position="908"/>
        <end position="929"/>
    </location>
</feature>
<dbReference type="NCBIfam" id="TIGR00879">
    <property type="entry name" value="SP"/>
    <property type="match status" value="1"/>
</dbReference>
<dbReference type="InterPro" id="IPR000504">
    <property type="entry name" value="RRM_dom"/>
</dbReference>
<feature type="transmembrane region" description="Helical" evidence="8">
    <location>
        <begin position="695"/>
        <end position="718"/>
    </location>
</feature>
<dbReference type="PROSITE" id="PS00216">
    <property type="entry name" value="SUGAR_TRANSPORT_1"/>
    <property type="match status" value="1"/>
</dbReference>
<evidence type="ECO:0000256" key="2">
    <source>
        <dbReference type="ARBA" id="ARBA00010992"/>
    </source>
</evidence>
<comment type="similarity">
    <text evidence="2">Belongs to the major facilitator superfamily. Sugar transporter (TC 2.A.1.1) family.</text>
</comment>
<dbReference type="CDD" id="cd12330">
    <property type="entry name" value="RRM2_Hrp1p"/>
    <property type="match status" value="1"/>
</dbReference>